<keyword evidence="7" id="KW-0436">Ligase</keyword>
<evidence type="ECO:0000256" key="1">
    <source>
        <dbReference type="ARBA" id="ARBA00004141"/>
    </source>
</evidence>
<keyword evidence="4 5" id="KW-0472">Membrane</keyword>
<dbReference type="EMBL" id="JAGGJU010000012">
    <property type="protein sequence ID" value="MBP1852674.1"/>
    <property type="molecule type" value="Genomic_DNA"/>
</dbReference>
<feature type="transmembrane region" description="Helical" evidence="5">
    <location>
        <begin position="63"/>
        <end position="81"/>
    </location>
</feature>
<feature type="transmembrane region" description="Helical" evidence="5">
    <location>
        <begin position="362"/>
        <end position="380"/>
    </location>
</feature>
<feature type="transmembrane region" description="Helical" evidence="5">
    <location>
        <begin position="188"/>
        <end position="206"/>
    </location>
</feature>
<dbReference type="Proteomes" id="UP000759443">
    <property type="component" value="Unassembled WGS sequence"/>
</dbReference>
<evidence type="ECO:0000256" key="2">
    <source>
        <dbReference type="ARBA" id="ARBA00022692"/>
    </source>
</evidence>
<evidence type="ECO:0000313" key="7">
    <source>
        <dbReference type="EMBL" id="MBP1852674.1"/>
    </source>
</evidence>
<evidence type="ECO:0000256" key="3">
    <source>
        <dbReference type="ARBA" id="ARBA00022989"/>
    </source>
</evidence>
<organism evidence="7 8">
    <name type="scientific">Rhizobium halophytocola</name>
    <dbReference type="NCBI Taxonomy" id="735519"/>
    <lineage>
        <taxon>Bacteria</taxon>
        <taxon>Pseudomonadati</taxon>
        <taxon>Pseudomonadota</taxon>
        <taxon>Alphaproteobacteria</taxon>
        <taxon>Hyphomicrobiales</taxon>
        <taxon>Rhizobiaceae</taxon>
        <taxon>Rhizobium/Agrobacterium group</taxon>
        <taxon>Rhizobium</taxon>
    </lineage>
</organism>
<feature type="transmembrane region" description="Helical" evidence="5">
    <location>
        <begin position="213"/>
        <end position="228"/>
    </location>
</feature>
<comment type="subcellular location">
    <subcellularLocation>
        <location evidence="1">Membrane</location>
        <topology evidence="1">Multi-pass membrane protein</topology>
    </subcellularLocation>
</comment>
<dbReference type="InterPro" id="IPR007016">
    <property type="entry name" value="O-antigen_ligase-rel_domated"/>
</dbReference>
<keyword evidence="3 5" id="KW-1133">Transmembrane helix</keyword>
<dbReference type="Pfam" id="PF04932">
    <property type="entry name" value="Wzy_C"/>
    <property type="match status" value="1"/>
</dbReference>
<keyword evidence="2 5" id="KW-0812">Transmembrane</keyword>
<dbReference type="GO" id="GO:0016874">
    <property type="term" value="F:ligase activity"/>
    <property type="evidence" value="ECO:0007669"/>
    <property type="project" value="UniProtKB-KW"/>
</dbReference>
<gene>
    <name evidence="7" type="ORF">J2Z17_004132</name>
</gene>
<evidence type="ECO:0000256" key="4">
    <source>
        <dbReference type="ARBA" id="ARBA00023136"/>
    </source>
</evidence>
<accession>A0ABS4E3Z6</accession>
<protein>
    <submittedName>
        <fullName evidence="7">O-antigen ligase</fullName>
    </submittedName>
</protein>
<name>A0ABS4E3Z6_9HYPH</name>
<feature type="transmembrane region" description="Helical" evidence="5">
    <location>
        <begin position="93"/>
        <end position="112"/>
    </location>
</feature>
<feature type="transmembrane region" description="Helical" evidence="5">
    <location>
        <begin position="386"/>
        <end position="403"/>
    </location>
</feature>
<comment type="caution">
    <text evidence="7">The sequence shown here is derived from an EMBL/GenBank/DDBJ whole genome shotgun (WGS) entry which is preliminary data.</text>
</comment>
<feature type="transmembrane region" description="Helical" evidence="5">
    <location>
        <begin position="331"/>
        <end position="350"/>
    </location>
</feature>
<feature type="transmembrane region" description="Helical" evidence="5">
    <location>
        <begin position="234"/>
        <end position="251"/>
    </location>
</feature>
<evidence type="ECO:0000256" key="5">
    <source>
        <dbReference type="SAM" id="Phobius"/>
    </source>
</evidence>
<proteinExistence type="predicted"/>
<sequence length="432" mass="46244">MRRIFKSAGTATAYVDEDLSLFAALLSLLLLAALKNDSSLGEVGDLVTQMVSHPFVALLKSKSIYIFAPVFALSIAAMVFFKSRLTVKPAMPSLLFCALLLYATIRAAIGGSDLGSKVFQGLLIMTLVAVFTGLRRVNRGDATVSHTIALVFFWFSIIIVALNLFTYLSGYGYVGINARFFGTTAHPNFIGAQLAIAAISLTHFSIRASFGKAIAICLLAVASLWLIYCTGSRTAIVIAVTGIYVASWAKLSARAKVGLTAVVLLGIIVAVLSGGFQLGDDEMSVYDRGNTRDAAWSYLVDAIVENPMWGRGYFEGFSEDSWLRGWSTFGVLYFVLMVSAILSGAWRLTARRQSHPVHRMNLSLLLGLLCGLCAGAVFEGYLCDTFSVPVLSVVFVLAAASPAKGRSKATRQVSSKTHLVSGPTVVADISGP</sequence>
<evidence type="ECO:0000259" key="6">
    <source>
        <dbReference type="Pfam" id="PF04932"/>
    </source>
</evidence>
<feature type="transmembrane region" description="Helical" evidence="5">
    <location>
        <begin position="258"/>
        <end position="278"/>
    </location>
</feature>
<evidence type="ECO:0000313" key="8">
    <source>
        <dbReference type="Proteomes" id="UP000759443"/>
    </source>
</evidence>
<feature type="transmembrane region" description="Helical" evidence="5">
    <location>
        <begin position="147"/>
        <end position="168"/>
    </location>
</feature>
<feature type="transmembrane region" description="Helical" evidence="5">
    <location>
        <begin position="118"/>
        <end position="135"/>
    </location>
</feature>
<feature type="domain" description="O-antigen ligase-related" evidence="6">
    <location>
        <begin position="219"/>
        <end position="319"/>
    </location>
</feature>
<reference evidence="7 8" key="1">
    <citation type="submission" date="2021-03" db="EMBL/GenBank/DDBJ databases">
        <title>Genomic Encyclopedia of Type Strains, Phase IV (KMG-IV): sequencing the most valuable type-strain genomes for metagenomic binning, comparative biology and taxonomic classification.</title>
        <authorList>
            <person name="Goeker M."/>
        </authorList>
    </citation>
    <scope>NUCLEOTIDE SEQUENCE [LARGE SCALE GENOMIC DNA]</scope>
    <source>
        <strain evidence="7 8">DSM 21600</strain>
    </source>
</reference>
<keyword evidence="8" id="KW-1185">Reference proteome</keyword>
<dbReference type="RefSeq" id="WP_209947704.1">
    <property type="nucleotide sequence ID" value="NZ_JAGGJU010000012.1"/>
</dbReference>